<evidence type="ECO:0000313" key="1">
    <source>
        <dbReference type="EMBL" id="MDA0182801.1"/>
    </source>
</evidence>
<evidence type="ECO:0000313" key="2">
    <source>
        <dbReference type="Proteomes" id="UP001147653"/>
    </source>
</evidence>
<dbReference type="RefSeq" id="WP_270027183.1">
    <property type="nucleotide sequence ID" value="NZ_JAPDDP010000041.1"/>
</dbReference>
<dbReference type="EMBL" id="JAPDDP010000041">
    <property type="protein sequence ID" value="MDA0182801.1"/>
    <property type="molecule type" value="Genomic_DNA"/>
</dbReference>
<sequence>MIADALKTILELSPAGLALFALWMLPDWLRKWIELRAAWTASNQQDRGAGGS</sequence>
<protein>
    <submittedName>
        <fullName evidence="1">Uncharacterized protein</fullName>
    </submittedName>
</protein>
<keyword evidence="2" id="KW-1185">Reference proteome</keyword>
<comment type="caution">
    <text evidence="1">The sequence shown here is derived from an EMBL/GenBank/DDBJ whole genome shotgun (WGS) entry which is preliminary data.</text>
</comment>
<name>A0A9X3NEW2_9ACTN</name>
<organism evidence="1 2">
    <name type="scientific">Solirubrobacter phytolaccae</name>
    <dbReference type="NCBI Taxonomy" id="1404360"/>
    <lineage>
        <taxon>Bacteria</taxon>
        <taxon>Bacillati</taxon>
        <taxon>Actinomycetota</taxon>
        <taxon>Thermoleophilia</taxon>
        <taxon>Solirubrobacterales</taxon>
        <taxon>Solirubrobacteraceae</taxon>
        <taxon>Solirubrobacter</taxon>
    </lineage>
</organism>
<dbReference type="Proteomes" id="UP001147653">
    <property type="component" value="Unassembled WGS sequence"/>
</dbReference>
<dbReference type="AlphaFoldDB" id="A0A9X3NEW2"/>
<gene>
    <name evidence="1" type="ORF">OJ997_20990</name>
</gene>
<accession>A0A9X3NEW2</accession>
<reference evidence="1" key="1">
    <citation type="submission" date="2022-10" db="EMBL/GenBank/DDBJ databases">
        <title>The WGS of Solirubrobacter phytolaccae KCTC 29190.</title>
        <authorList>
            <person name="Jiang Z."/>
        </authorList>
    </citation>
    <scope>NUCLEOTIDE SEQUENCE</scope>
    <source>
        <strain evidence="1">KCTC 29190</strain>
    </source>
</reference>
<proteinExistence type="predicted"/>